<dbReference type="Proteomes" id="UP000595703">
    <property type="component" value="Chromosome"/>
</dbReference>
<dbReference type="EMBL" id="AP018365">
    <property type="protein sequence ID" value="BBA98271.1"/>
    <property type="molecule type" value="Genomic_DNA"/>
</dbReference>
<reference evidence="2 3" key="3">
    <citation type="journal article" date="2011" name="Nat. Chem. Biol.">
        <title>Reveromycin A biosynthesis uses RevG and RevJ for stereospecific spiroacetal formation.</title>
        <authorList>
            <person name="Takahashi S."/>
            <person name="Toyoda A."/>
            <person name="Sekiyama Y."/>
            <person name="Takagi H."/>
            <person name="Nogawa T."/>
            <person name="Uramoto M."/>
            <person name="Suzuki R."/>
            <person name="Koshino H."/>
            <person name="Kumano T."/>
            <person name="Panthee S."/>
            <person name="Dairi T."/>
            <person name="Ishikawa J."/>
            <person name="Ikeda H."/>
            <person name="Sakaki Y."/>
            <person name="Osada H."/>
        </authorList>
    </citation>
    <scope>NUCLEOTIDE SEQUENCE [LARGE SCALE GENOMIC DNA]</scope>
    <source>
        <strain evidence="2 3">SN-593</strain>
    </source>
</reference>
<evidence type="ECO:0000313" key="3">
    <source>
        <dbReference type="Proteomes" id="UP000595703"/>
    </source>
</evidence>
<gene>
    <name evidence="2" type="ORF">RVR_4401</name>
</gene>
<sequence length="84" mass="8879">MTGTTSGGLAVLVTARLLVPAARVFPRRRGGSPAGFRSGPPYAWCPAEGRETPHALDAGGRRCRSCKTTTPTPETTTSEETHVR</sequence>
<protein>
    <submittedName>
        <fullName evidence="2">Uncharacterized protein</fullName>
    </submittedName>
</protein>
<dbReference type="KEGG" id="arev:RVR_4401"/>
<feature type="region of interest" description="Disordered" evidence="1">
    <location>
        <begin position="55"/>
        <end position="84"/>
    </location>
</feature>
<name>A0A7U3UTA2_9ACTN</name>
<reference evidence="2 3" key="1">
    <citation type="journal article" date="2010" name="J. Bacteriol.">
        <title>Biochemical characterization of a novel indole prenyltransferase from Streptomyces sp. SN-593.</title>
        <authorList>
            <person name="Takahashi S."/>
            <person name="Takagi H."/>
            <person name="Toyoda A."/>
            <person name="Uramoto M."/>
            <person name="Nogawa T."/>
            <person name="Ueki M."/>
            <person name="Sakaki Y."/>
            <person name="Osada H."/>
        </authorList>
    </citation>
    <scope>NUCLEOTIDE SEQUENCE [LARGE SCALE GENOMIC DNA]</scope>
    <source>
        <strain evidence="2 3">SN-593</strain>
    </source>
</reference>
<reference evidence="2 3" key="4">
    <citation type="journal article" date="2020" name="Sci. Rep.">
        <title>beta-carboline chemical signals induce reveromycin production through a LuxR family regulator in Streptomyces sp. SN-593.</title>
        <authorList>
            <person name="Panthee S."/>
            <person name="Kito N."/>
            <person name="Hayashi T."/>
            <person name="Shimizu T."/>
            <person name="Ishikawa J."/>
            <person name="Hamamoto H."/>
            <person name="Osada H."/>
            <person name="Takahashi S."/>
        </authorList>
    </citation>
    <scope>NUCLEOTIDE SEQUENCE [LARGE SCALE GENOMIC DNA]</scope>
    <source>
        <strain evidence="2 3">SN-593</strain>
    </source>
</reference>
<organism evidence="2 3">
    <name type="scientific">Actinacidiphila reveromycinica</name>
    <dbReference type="NCBI Taxonomy" id="659352"/>
    <lineage>
        <taxon>Bacteria</taxon>
        <taxon>Bacillati</taxon>
        <taxon>Actinomycetota</taxon>
        <taxon>Actinomycetes</taxon>
        <taxon>Kitasatosporales</taxon>
        <taxon>Streptomycetaceae</taxon>
        <taxon>Actinacidiphila</taxon>
    </lineage>
</organism>
<dbReference type="AlphaFoldDB" id="A0A7U3UTA2"/>
<proteinExistence type="predicted"/>
<feature type="compositionally biased region" description="Low complexity" evidence="1">
    <location>
        <begin position="68"/>
        <end position="78"/>
    </location>
</feature>
<evidence type="ECO:0000313" key="2">
    <source>
        <dbReference type="EMBL" id="BBA98271.1"/>
    </source>
</evidence>
<keyword evidence="3" id="KW-1185">Reference proteome</keyword>
<reference evidence="2 3" key="2">
    <citation type="journal article" date="2011" name="J. Antibiot.">
        <title>Furaquinocins I and J: novel polyketide isoprenoid hybrid compounds from Streptomyces reveromyceticus SN-593.</title>
        <authorList>
            <person name="Panthee S."/>
            <person name="Takahashi S."/>
            <person name="Takagi H."/>
            <person name="Nogawa T."/>
            <person name="Oowada E."/>
            <person name="Uramoto M."/>
            <person name="Osada H."/>
        </authorList>
    </citation>
    <scope>NUCLEOTIDE SEQUENCE [LARGE SCALE GENOMIC DNA]</scope>
    <source>
        <strain evidence="2 3">SN-593</strain>
    </source>
</reference>
<accession>A0A7U3UTA2</accession>
<dbReference type="RefSeq" id="WP_202234433.1">
    <property type="nucleotide sequence ID" value="NZ_AP018365.1"/>
</dbReference>
<evidence type="ECO:0000256" key="1">
    <source>
        <dbReference type="SAM" id="MobiDB-lite"/>
    </source>
</evidence>